<evidence type="ECO:0000256" key="2">
    <source>
        <dbReference type="ARBA" id="ARBA00005816"/>
    </source>
</evidence>
<proteinExistence type="inferred from homology"/>
<feature type="compositionally biased region" description="Basic residues" evidence="10">
    <location>
        <begin position="339"/>
        <end position="350"/>
    </location>
</feature>
<evidence type="ECO:0000256" key="10">
    <source>
        <dbReference type="SAM" id="MobiDB-lite"/>
    </source>
</evidence>
<keyword evidence="6" id="KW-0862">Zinc</keyword>
<feature type="domain" description="N-acetyltransferase ESCO zinc-finger" evidence="11">
    <location>
        <begin position="787"/>
        <end position="825"/>
    </location>
</feature>
<keyword evidence="7" id="KW-0539">Nucleus</keyword>
<evidence type="ECO:0000256" key="8">
    <source>
        <dbReference type="ARBA" id="ARBA00023306"/>
    </source>
</evidence>
<feature type="compositionally biased region" description="Polar residues" evidence="10">
    <location>
        <begin position="298"/>
        <end position="327"/>
    </location>
</feature>
<dbReference type="Proteomes" id="UP000075903">
    <property type="component" value="Unassembled WGS sequence"/>
</dbReference>
<reference evidence="13" key="1">
    <citation type="submission" date="2020-05" db="UniProtKB">
        <authorList>
            <consortium name="EnsemblMetazoa"/>
        </authorList>
    </citation>
    <scope>IDENTIFICATION</scope>
    <source>
        <strain evidence="13">MAF</strain>
    </source>
</reference>
<dbReference type="VEuPathDB" id="VectorBase:AMEM21_012664"/>
<feature type="compositionally biased region" description="Low complexity" evidence="10">
    <location>
        <begin position="462"/>
        <end position="477"/>
    </location>
</feature>
<dbReference type="Gene3D" id="3.40.630.30">
    <property type="match status" value="1"/>
</dbReference>
<dbReference type="GO" id="GO:0000785">
    <property type="term" value="C:chromatin"/>
    <property type="evidence" value="ECO:0007669"/>
    <property type="project" value="TreeGrafter"/>
</dbReference>
<dbReference type="Pfam" id="PF13880">
    <property type="entry name" value="Acetyltransf_13"/>
    <property type="match status" value="1"/>
</dbReference>
<accession>A0A182VMG9</accession>
<keyword evidence="8" id="KW-0131">Cell cycle</keyword>
<dbReference type="CDD" id="cd04301">
    <property type="entry name" value="NAT_SF"/>
    <property type="match status" value="1"/>
</dbReference>
<dbReference type="AlphaFoldDB" id="A0A182VMG9"/>
<feature type="compositionally biased region" description="Low complexity" evidence="10">
    <location>
        <begin position="22"/>
        <end position="36"/>
    </location>
</feature>
<evidence type="ECO:0000259" key="12">
    <source>
        <dbReference type="Pfam" id="PF13880"/>
    </source>
</evidence>
<dbReference type="STRING" id="30066.A0A182VMG9"/>
<dbReference type="EnsemblMetazoa" id="AMEM017475-RA">
    <property type="protein sequence ID" value="AMEM017475-PA"/>
    <property type="gene ID" value="AMEM017475"/>
</dbReference>
<dbReference type="InterPro" id="IPR028005">
    <property type="entry name" value="AcTrfase_ESCO_Znf_dom"/>
</dbReference>
<feature type="compositionally biased region" description="Polar residues" evidence="10">
    <location>
        <begin position="410"/>
        <end position="419"/>
    </location>
</feature>
<evidence type="ECO:0000256" key="7">
    <source>
        <dbReference type="ARBA" id="ARBA00023242"/>
    </source>
</evidence>
<evidence type="ECO:0000256" key="4">
    <source>
        <dbReference type="ARBA" id="ARBA00022723"/>
    </source>
</evidence>
<dbReference type="SUPFAM" id="SSF55729">
    <property type="entry name" value="Acyl-CoA N-acyltransferases (Nat)"/>
    <property type="match status" value="1"/>
</dbReference>
<dbReference type="PANTHER" id="PTHR45884:SF2">
    <property type="entry name" value="N-ACETYLTRANSFERASE ECO"/>
    <property type="match status" value="1"/>
</dbReference>
<dbReference type="InterPro" id="IPR016181">
    <property type="entry name" value="Acyl_CoA_acyltransferase"/>
</dbReference>
<name>A0A182VMG9_ANOME</name>
<comment type="subcellular location">
    <subcellularLocation>
        <location evidence="1">Nucleus</location>
    </subcellularLocation>
</comment>
<organism evidence="13 14">
    <name type="scientific">Anopheles merus</name>
    <name type="common">Mosquito</name>
    <dbReference type="NCBI Taxonomy" id="30066"/>
    <lineage>
        <taxon>Eukaryota</taxon>
        <taxon>Metazoa</taxon>
        <taxon>Ecdysozoa</taxon>
        <taxon>Arthropoda</taxon>
        <taxon>Hexapoda</taxon>
        <taxon>Insecta</taxon>
        <taxon>Pterygota</taxon>
        <taxon>Neoptera</taxon>
        <taxon>Endopterygota</taxon>
        <taxon>Diptera</taxon>
        <taxon>Nematocera</taxon>
        <taxon>Culicoidea</taxon>
        <taxon>Culicidae</taxon>
        <taxon>Anophelinae</taxon>
        <taxon>Anopheles</taxon>
    </lineage>
</organism>
<feature type="compositionally biased region" description="Basic residues" evidence="10">
    <location>
        <begin position="364"/>
        <end position="376"/>
    </location>
</feature>
<dbReference type="GeneID" id="121599206"/>
<feature type="compositionally biased region" description="Low complexity" evidence="10">
    <location>
        <begin position="198"/>
        <end position="214"/>
    </location>
</feature>
<sequence length="1007" mass="110929">MEHTPRNAVRQGHRGALLGTPKLASGSSSKKSLFGKDAADETDLGPMTPLRFGSHRKKGQTPSSSSNALTNITSFRNLFGNESPDSDRSLSPDFARRFTNNGRYELLSVDQDKENVAMVDEETRFSFSGSIPETPSSRLSAEESALLDENNSNSLSLMMSSDLNLVEKRTKALHRTPGVTTRSRSTNRDRASVEPLQRRTQQQAQPQHPQQKAQLLGVKRPHTVVSTPDNRSQSPVCTETGGSSSTAKRANVKARTALHFNDVQPIPAKSFYSSASVAEKDHSPLKPLQPLSTKSFYSSATSLAQGPTSTSAHKSTPSPKRSTTHHQPVTPKHVPLTKTPHKATMRKRSKSFSSAAPRLGQRGTVHKIRKPSKKRSPKEARVDRSRTAKGGGSVAAKQTKNRAIAGGTKSCPTTPNSNKQPDHEQMLQQLKRVNSILREGQRNLKRAAARPLVTSRSMTDLAGAGLSSESEGAGSSSSEEEGSASEEDEEHGGSTQRKFFRSKRRSRSIRSVYKHFDTIMVGVKQGGKRKLLSFPQPPKRRRTAFGEESFDFAHEQAEVEDLISKLGDGGSDSFGEGRANDEDDAPIPIQSNVIYLSAGDGFVVEHSPPEGDTTMEAQQADCENGMVVVQHGGSEITEAVLHEANNYSTTFDGYDHLAYDGESMYEGVEQRDDFLSNSTIIIQHDTYHTTSTIYHNESAASTTVVQNSTVSHYQCQTQCQSEQPMPTDPTTNAYYPIFYPDRVKELWREERQQTLAAEQQTADVRHLLRQQPDQRAKADRAGAGHNQYQIDAGQRVYGAVHCKECGLTYTTHEPEEELFHDRFHRSQAQLSFPSGLNEQVVVQVPEWDVTGRIVVVSQVDSTRQPLLRKAQSVLELVDGELGYATCGELPEGACVYLAVARSTVLGICVVQPLQYANRMICLDGLHGVPIDCYSSEFYHAKCGISRIWVAPKYRRKGVGRKLVAAVRYHYIFGYTIAVDEVAFGAPTEMGKLFAESVCGRKDFLVYV</sequence>
<protein>
    <recommendedName>
        <fullName evidence="15">N-acetyltransferase domain-containing protein</fullName>
    </recommendedName>
</protein>
<dbReference type="PANTHER" id="PTHR45884">
    <property type="entry name" value="N-ACETYLTRANSFERASE ECO"/>
    <property type="match status" value="1"/>
</dbReference>
<dbReference type="KEGG" id="amer:121599206"/>
<dbReference type="GO" id="GO:0061733">
    <property type="term" value="F:protein-lysine-acetyltransferase activity"/>
    <property type="evidence" value="ECO:0007669"/>
    <property type="project" value="TreeGrafter"/>
</dbReference>
<keyword evidence="3" id="KW-0808">Transferase</keyword>
<feature type="compositionally biased region" description="Polar residues" evidence="10">
    <location>
        <begin position="60"/>
        <end position="69"/>
    </location>
</feature>
<evidence type="ECO:0000256" key="6">
    <source>
        <dbReference type="ARBA" id="ARBA00022833"/>
    </source>
</evidence>
<feature type="region of interest" description="Disordered" evidence="10">
    <location>
        <begin position="567"/>
        <end position="586"/>
    </location>
</feature>
<dbReference type="Pfam" id="PF13878">
    <property type="entry name" value="zf-C2H2_3"/>
    <property type="match status" value="1"/>
</dbReference>
<evidence type="ECO:0000313" key="14">
    <source>
        <dbReference type="Proteomes" id="UP000075903"/>
    </source>
</evidence>
<dbReference type="RefSeq" id="XP_041782768.1">
    <property type="nucleotide sequence ID" value="XM_041926834.1"/>
</dbReference>
<feature type="region of interest" description="Disordered" evidence="10">
    <location>
        <begin position="298"/>
        <end position="424"/>
    </location>
</feature>
<comment type="similarity">
    <text evidence="2">Belongs to the acetyltransferase family. ECO subfamily.</text>
</comment>
<feature type="region of interest" description="Disordered" evidence="10">
    <location>
        <begin position="445"/>
        <end position="502"/>
    </location>
</feature>
<evidence type="ECO:0008006" key="15">
    <source>
        <dbReference type="Google" id="ProtNLM"/>
    </source>
</evidence>
<feature type="region of interest" description="Disordered" evidence="10">
    <location>
        <begin position="170"/>
        <end position="250"/>
    </location>
</feature>
<evidence type="ECO:0000256" key="3">
    <source>
        <dbReference type="ARBA" id="ARBA00022679"/>
    </source>
</evidence>
<feature type="compositionally biased region" description="Polar residues" evidence="10">
    <location>
        <begin position="224"/>
        <end position="248"/>
    </location>
</feature>
<feature type="compositionally biased region" description="Acidic residues" evidence="10">
    <location>
        <begin position="478"/>
        <end position="490"/>
    </location>
</feature>
<feature type="compositionally biased region" description="Basic and acidic residues" evidence="10">
    <location>
        <begin position="377"/>
        <end position="386"/>
    </location>
</feature>
<keyword evidence="14" id="KW-1185">Reference proteome</keyword>
<keyword evidence="9" id="KW-0012">Acyltransferase</keyword>
<evidence type="ECO:0000256" key="5">
    <source>
        <dbReference type="ARBA" id="ARBA00022771"/>
    </source>
</evidence>
<dbReference type="GO" id="GO:0008270">
    <property type="term" value="F:zinc ion binding"/>
    <property type="evidence" value="ECO:0007669"/>
    <property type="project" value="UniProtKB-KW"/>
</dbReference>
<dbReference type="CTD" id="38812"/>
<feature type="domain" description="N-acetyltransferase ESCO acetyl-transferase" evidence="12">
    <location>
        <begin position="939"/>
        <end position="1006"/>
    </location>
</feature>
<dbReference type="GO" id="GO:0007064">
    <property type="term" value="P:mitotic sister chromatid cohesion"/>
    <property type="evidence" value="ECO:0007669"/>
    <property type="project" value="TreeGrafter"/>
</dbReference>
<evidence type="ECO:0000259" key="11">
    <source>
        <dbReference type="Pfam" id="PF13878"/>
    </source>
</evidence>
<evidence type="ECO:0000313" key="13">
    <source>
        <dbReference type="EnsemblMetazoa" id="AMEM017475-PA"/>
    </source>
</evidence>
<keyword evidence="4" id="KW-0479">Metal-binding</keyword>
<dbReference type="InterPro" id="IPR028009">
    <property type="entry name" value="ESCO_Acetyltransf_dom"/>
</dbReference>
<dbReference type="GO" id="GO:0005634">
    <property type="term" value="C:nucleus"/>
    <property type="evidence" value="ECO:0007669"/>
    <property type="project" value="UniProtKB-SubCell"/>
</dbReference>
<dbReference type="VEuPathDB" id="VectorBase:AMEM017475"/>
<evidence type="ECO:0000256" key="9">
    <source>
        <dbReference type="ARBA" id="ARBA00023315"/>
    </source>
</evidence>
<evidence type="ECO:0000256" key="1">
    <source>
        <dbReference type="ARBA" id="ARBA00004123"/>
    </source>
</evidence>
<keyword evidence="5" id="KW-0863">Zinc-finger</keyword>
<feature type="region of interest" description="Disordered" evidence="10">
    <location>
        <begin position="1"/>
        <end position="69"/>
    </location>
</feature>